<dbReference type="OrthoDB" id="5428038at2759"/>
<sequence>SARGVSWYTTGSMGRVRVPYGSSRQVRGFAAAPSMAGENETLEGRKYAELETAGYDEAAIVVFTMRNRGGKKKKRAEERRFRAAARPLWSKSKYRPLLGTSLLEQRSRQQQTSTEPGKLADEIQSGTHRVLEISNLHRLKTLEFSDVGRIFCLTDPIARGLSATSSTYRLTLTCFLDDEDDASLPPKKKTRLKCSASSHRPPHASQCLRGLLPILPALPPPDDEPRLLRRMSFYAGPLEGHRRVGRRRQMTSHIAEPPAFPLIWRFDVPPATNKLQWQPPTTAEYRRQRNQPSTASKLVSKLISWLKMLAGAAFSEAEADAAVPEAEAAPAQMSLPEEIALLRRIVCQSEEKIPTKRLFELCKGCQASIWVRVRRGELSLPFLGALFDPLDSETKSRIPSSVADSITIMIRNALIRAMGSVQQMDDQLISSDLWSAIAERICNAKNGVHDLFLFSRLICVMPVPLQAHISSERVAELGLVIVQALARLEQCLVPSVRLNQFVRFNEALDKLTETRRHEIHDMMRSLVLQQEDGNAERRLRLRFSWLLLRALDSHASASDIVEAYHAVMEPGTCLDSIQLWHLSAARFLVAGALPWGQKISTMPSMLMSRRWTILIRAVLPSQNYHVQLRELCSLLAGIDGFKFMARALANLPFQDMPMDALQMNLVLTVAHACDHHALALQLYQAFILQLRSKEELAAWKWTHWAKYVEGMIKDPDINPSWVWRVLGKMTYADEHDEKKKKKKKKEEEEEEEDDDDDQGAAAAACLAAAAPEALAKMKLLIKMSQWMVEASHLTDRQLLRGLTRCASYQRKLTGKVSPSTLVHLARVMLRDLQRGKRGRTSRLEWLIRLCEEQDPTDAAKTAAWLRGWRSVIPERWIYFFFVHINKNRPPGLMENGRQSALNRNKEKEKNEVTETFAGKKKTSASFTNCCF</sequence>
<keyword evidence="3" id="KW-1185">Reference proteome</keyword>
<protein>
    <submittedName>
        <fullName evidence="2">Uncharacterized protein</fullName>
    </submittedName>
</protein>
<feature type="compositionally biased region" description="Acidic residues" evidence="1">
    <location>
        <begin position="747"/>
        <end position="758"/>
    </location>
</feature>
<gene>
    <name evidence="2" type="ORF">L249_3434</name>
</gene>
<feature type="region of interest" description="Disordered" evidence="1">
    <location>
        <begin position="101"/>
        <end position="123"/>
    </location>
</feature>
<dbReference type="EMBL" id="LKCN02000002">
    <property type="protein sequence ID" value="RCI15615.1"/>
    <property type="molecule type" value="Genomic_DNA"/>
</dbReference>
<name>A0A367LME4_9HYPO</name>
<dbReference type="STRING" id="1330021.A0A367LME4"/>
<organism evidence="2 3">
    <name type="scientific">Ophiocordyceps polyrhachis-furcata BCC 54312</name>
    <dbReference type="NCBI Taxonomy" id="1330021"/>
    <lineage>
        <taxon>Eukaryota</taxon>
        <taxon>Fungi</taxon>
        <taxon>Dikarya</taxon>
        <taxon>Ascomycota</taxon>
        <taxon>Pezizomycotina</taxon>
        <taxon>Sordariomycetes</taxon>
        <taxon>Hypocreomycetidae</taxon>
        <taxon>Hypocreales</taxon>
        <taxon>Ophiocordycipitaceae</taxon>
        <taxon>Ophiocordyceps</taxon>
    </lineage>
</organism>
<proteinExistence type="predicted"/>
<feature type="region of interest" description="Disordered" evidence="1">
    <location>
        <begin position="734"/>
        <end position="760"/>
    </location>
</feature>
<feature type="non-terminal residue" evidence="2">
    <location>
        <position position="1"/>
    </location>
</feature>
<reference evidence="2 3" key="1">
    <citation type="journal article" date="2015" name="BMC Genomics">
        <title>Insights from the genome of Ophiocordyceps polyrhachis-furcata to pathogenicity and host specificity in insect fungi.</title>
        <authorList>
            <person name="Wichadakul D."/>
            <person name="Kobmoo N."/>
            <person name="Ingsriswang S."/>
            <person name="Tangphatsornruang S."/>
            <person name="Chantasingh D."/>
            <person name="Luangsa-ard J.J."/>
            <person name="Eurwilaichitr L."/>
        </authorList>
    </citation>
    <scope>NUCLEOTIDE SEQUENCE [LARGE SCALE GENOMIC DNA]</scope>
    <source>
        <strain evidence="2 3">BCC 54312</strain>
    </source>
</reference>
<dbReference type="Proteomes" id="UP000253664">
    <property type="component" value="Unassembled WGS sequence"/>
</dbReference>
<evidence type="ECO:0000313" key="3">
    <source>
        <dbReference type="Proteomes" id="UP000253664"/>
    </source>
</evidence>
<feature type="compositionally biased region" description="Polar residues" evidence="1">
    <location>
        <begin position="102"/>
        <end position="115"/>
    </location>
</feature>
<evidence type="ECO:0000313" key="2">
    <source>
        <dbReference type="EMBL" id="RCI15615.1"/>
    </source>
</evidence>
<accession>A0A367LME4</accession>
<evidence type="ECO:0000256" key="1">
    <source>
        <dbReference type="SAM" id="MobiDB-lite"/>
    </source>
</evidence>
<dbReference type="AlphaFoldDB" id="A0A367LME4"/>
<comment type="caution">
    <text evidence="2">The sequence shown here is derived from an EMBL/GenBank/DDBJ whole genome shotgun (WGS) entry which is preliminary data.</text>
</comment>